<reference evidence="8 9" key="1">
    <citation type="submission" date="2015-01" db="EMBL/GenBank/DDBJ databases">
        <title>Draft genome sequence of Leucobacter komagatae strain VKM ST2845.</title>
        <authorList>
            <person name="Karlyshev A.V."/>
            <person name="Kudryashova E.B."/>
        </authorList>
    </citation>
    <scope>NUCLEOTIDE SEQUENCE [LARGE SCALE GENOMIC DNA]</scope>
    <source>
        <strain evidence="8 9">VKM ST2845</strain>
    </source>
</reference>
<proteinExistence type="inferred from homology"/>
<dbReference type="RefSeq" id="WP_042545302.1">
    <property type="nucleotide sequence ID" value="NZ_JXSQ01000034.1"/>
</dbReference>
<keyword evidence="2" id="KW-0229">DNA integration</keyword>
<evidence type="ECO:0000256" key="1">
    <source>
        <dbReference type="ARBA" id="ARBA00009913"/>
    </source>
</evidence>
<dbReference type="InterPro" id="IPR036162">
    <property type="entry name" value="Resolvase-like_N_sf"/>
</dbReference>
<comment type="similarity">
    <text evidence="1">Belongs to the site-specific recombinase resolvase family.</text>
</comment>
<dbReference type="PROSITE" id="PS00397">
    <property type="entry name" value="RECOMBINASES_1"/>
    <property type="match status" value="1"/>
</dbReference>
<evidence type="ECO:0000256" key="4">
    <source>
        <dbReference type="ARBA" id="ARBA00023172"/>
    </source>
</evidence>
<dbReference type="CDD" id="cd03768">
    <property type="entry name" value="SR_ResInv"/>
    <property type="match status" value="1"/>
</dbReference>
<dbReference type="Proteomes" id="UP000032120">
    <property type="component" value="Unassembled WGS sequence"/>
</dbReference>
<evidence type="ECO:0000259" key="7">
    <source>
        <dbReference type="PROSITE" id="PS51736"/>
    </source>
</evidence>
<gene>
    <name evidence="8" type="ORF">SD72_15105</name>
</gene>
<dbReference type="Pfam" id="PF00239">
    <property type="entry name" value="Resolvase"/>
    <property type="match status" value="1"/>
</dbReference>
<dbReference type="InterPro" id="IPR006119">
    <property type="entry name" value="Resolv_N"/>
</dbReference>
<dbReference type="PANTHER" id="PTHR30461">
    <property type="entry name" value="DNA-INVERTASE FROM LAMBDOID PROPHAGE"/>
    <property type="match status" value="1"/>
</dbReference>
<name>A0A0D0HV93_9MICO</name>
<sequence>MDGQVVAYLRVSSTDQNPDRQEQTVGAVSKMFVDEASGSSTNRPQLQEMLAYVREGDTVRVASIDRLARSTRDLNNLIAQLNELGVAVEFVKESLSFKPGTGTSSMDALMLGLLGAIAQFERALIRERQAEGIRAAKKRGVYERAPKLTPDDVESAKELQKQGIPKTVIAKRFSVSRTTLYQALKGAGSYA</sequence>
<evidence type="ECO:0000256" key="6">
    <source>
        <dbReference type="PROSITE-ProRule" id="PRU10137"/>
    </source>
</evidence>
<dbReference type="InterPro" id="IPR050639">
    <property type="entry name" value="SSR_resolvase"/>
</dbReference>
<dbReference type="AlphaFoldDB" id="A0A0D0HV93"/>
<dbReference type="Gene3D" id="3.40.50.1390">
    <property type="entry name" value="Resolvase, N-terminal catalytic domain"/>
    <property type="match status" value="1"/>
</dbReference>
<dbReference type="GO" id="GO:0003677">
    <property type="term" value="F:DNA binding"/>
    <property type="evidence" value="ECO:0007669"/>
    <property type="project" value="UniProtKB-KW"/>
</dbReference>
<feature type="active site" description="O-(5'-phospho-DNA)-serine intermediate" evidence="5 6">
    <location>
        <position position="12"/>
    </location>
</feature>
<dbReference type="GO" id="GO:0000150">
    <property type="term" value="F:DNA strand exchange activity"/>
    <property type="evidence" value="ECO:0007669"/>
    <property type="project" value="InterPro"/>
</dbReference>
<evidence type="ECO:0000256" key="5">
    <source>
        <dbReference type="PIRSR" id="PIRSR606118-50"/>
    </source>
</evidence>
<dbReference type="GO" id="GO:0015074">
    <property type="term" value="P:DNA integration"/>
    <property type="evidence" value="ECO:0007669"/>
    <property type="project" value="UniProtKB-KW"/>
</dbReference>
<dbReference type="CDD" id="cd00569">
    <property type="entry name" value="HTH_Hin_like"/>
    <property type="match status" value="1"/>
</dbReference>
<keyword evidence="9" id="KW-1185">Reference proteome</keyword>
<feature type="domain" description="Resolvase/invertase-type recombinase catalytic" evidence="7">
    <location>
        <begin position="4"/>
        <end position="140"/>
    </location>
</feature>
<keyword evidence="4" id="KW-0233">DNA recombination</keyword>
<dbReference type="SMART" id="SM00857">
    <property type="entry name" value="Resolvase"/>
    <property type="match status" value="1"/>
</dbReference>
<evidence type="ECO:0000313" key="9">
    <source>
        <dbReference type="Proteomes" id="UP000032120"/>
    </source>
</evidence>
<organism evidence="8 9">
    <name type="scientific">Leucobacter komagatae</name>
    <dbReference type="NCBI Taxonomy" id="55969"/>
    <lineage>
        <taxon>Bacteria</taxon>
        <taxon>Bacillati</taxon>
        <taxon>Actinomycetota</taxon>
        <taxon>Actinomycetes</taxon>
        <taxon>Micrococcales</taxon>
        <taxon>Microbacteriaceae</taxon>
        <taxon>Leucobacter</taxon>
    </lineage>
</organism>
<keyword evidence="3" id="KW-0238">DNA-binding</keyword>
<dbReference type="SUPFAM" id="SSF53041">
    <property type="entry name" value="Resolvase-like"/>
    <property type="match status" value="1"/>
</dbReference>
<evidence type="ECO:0000313" key="8">
    <source>
        <dbReference type="EMBL" id="KIP51481.1"/>
    </source>
</evidence>
<dbReference type="SUPFAM" id="SSF46689">
    <property type="entry name" value="Homeodomain-like"/>
    <property type="match status" value="1"/>
</dbReference>
<dbReference type="InterPro" id="IPR006120">
    <property type="entry name" value="Resolvase_HTH_dom"/>
</dbReference>
<dbReference type="OrthoDB" id="128993at2"/>
<accession>A0A0D0HV93</accession>
<dbReference type="InterPro" id="IPR009057">
    <property type="entry name" value="Homeodomain-like_sf"/>
</dbReference>
<dbReference type="PANTHER" id="PTHR30461:SF26">
    <property type="entry name" value="RESOLVASE HOMOLOG YNEB"/>
    <property type="match status" value="1"/>
</dbReference>
<dbReference type="PROSITE" id="PS51736">
    <property type="entry name" value="RECOMBINASES_3"/>
    <property type="match status" value="1"/>
</dbReference>
<protein>
    <recommendedName>
        <fullName evidence="7">Resolvase/invertase-type recombinase catalytic domain-containing protein</fullName>
    </recommendedName>
</protein>
<dbReference type="InterPro" id="IPR006118">
    <property type="entry name" value="Recombinase_CS"/>
</dbReference>
<comment type="caution">
    <text evidence="8">The sequence shown here is derived from an EMBL/GenBank/DDBJ whole genome shotgun (WGS) entry which is preliminary data.</text>
</comment>
<dbReference type="EMBL" id="JXSQ01000034">
    <property type="protein sequence ID" value="KIP51481.1"/>
    <property type="molecule type" value="Genomic_DNA"/>
</dbReference>
<dbReference type="Gene3D" id="1.10.10.60">
    <property type="entry name" value="Homeodomain-like"/>
    <property type="match status" value="1"/>
</dbReference>
<dbReference type="Pfam" id="PF02796">
    <property type="entry name" value="HTH_7"/>
    <property type="match status" value="1"/>
</dbReference>
<evidence type="ECO:0000256" key="2">
    <source>
        <dbReference type="ARBA" id="ARBA00022908"/>
    </source>
</evidence>
<evidence type="ECO:0000256" key="3">
    <source>
        <dbReference type="ARBA" id="ARBA00023125"/>
    </source>
</evidence>